<organism evidence="1 2">
    <name type="scientific">Paramuricea clavata</name>
    <name type="common">Red gorgonian</name>
    <name type="synonym">Violescent sea-whip</name>
    <dbReference type="NCBI Taxonomy" id="317549"/>
    <lineage>
        <taxon>Eukaryota</taxon>
        <taxon>Metazoa</taxon>
        <taxon>Cnidaria</taxon>
        <taxon>Anthozoa</taxon>
        <taxon>Octocorallia</taxon>
        <taxon>Malacalcyonacea</taxon>
        <taxon>Plexauridae</taxon>
        <taxon>Paramuricea</taxon>
    </lineage>
</organism>
<dbReference type="Proteomes" id="UP001152795">
    <property type="component" value="Unassembled WGS sequence"/>
</dbReference>
<protein>
    <submittedName>
        <fullName evidence="1">Uncharacterized protein</fullName>
    </submittedName>
</protein>
<evidence type="ECO:0000313" key="1">
    <source>
        <dbReference type="EMBL" id="CAB4029632.1"/>
    </source>
</evidence>
<evidence type="ECO:0000313" key="2">
    <source>
        <dbReference type="Proteomes" id="UP001152795"/>
    </source>
</evidence>
<dbReference type="EMBL" id="CACRXK020016304">
    <property type="protein sequence ID" value="CAB4029632.1"/>
    <property type="molecule type" value="Genomic_DNA"/>
</dbReference>
<accession>A0A6S7KS29</accession>
<gene>
    <name evidence="1" type="ORF">PACLA_8A031202</name>
</gene>
<comment type="caution">
    <text evidence="1">The sequence shown here is derived from an EMBL/GenBank/DDBJ whole genome shotgun (WGS) entry which is preliminary data.</text>
</comment>
<proteinExistence type="predicted"/>
<dbReference type="AlphaFoldDB" id="A0A6S7KS29"/>
<reference evidence="1" key="1">
    <citation type="submission" date="2020-04" db="EMBL/GenBank/DDBJ databases">
        <authorList>
            <person name="Alioto T."/>
            <person name="Alioto T."/>
            <person name="Gomez Garrido J."/>
        </authorList>
    </citation>
    <scope>NUCLEOTIDE SEQUENCE</scope>
    <source>
        <strain evidence="1">A484AB</strain>
    </source>
</reference>
<name>A0A6S7KS29_PARCT</name>
<keyword evidence="2" id="KW-1185">Reference proteome</keyword>
<sequence length="173" mass="20406">MKRINPFFEKLPYLEKTAFGLAILFDPRRYIKEIVFTEDCGIPCMGLDEGEKIVLDYLIKGRSYATTGIWDLFDYDYHSLPYKIFNQSDQDEICYDIGDDMELVFTFLPIKKKNANLVWSEELRERKMPYRSLKVWTISMFKPDDERASNTIGTLRKDIRSSLVLDTLSRMLL</sequence>